<comment type="caution">
    <text evidence="1">The sequence shown here is derived from an EMBL/GenBank/DDBJ whole genome shotgun (WGS) entry which is preliminary data.</text>
</comment>
<sequence length="76" mass="7877">MRITVTVDAAHADRTAEVADQLRGAGMRVDRVLDALGLVTGEVDGEHRQGLAAVEGVAGVDEQLDVSIAPPESGLQ</sequence>
<evidence type="ECO:0000313" key="1">
    <source>
        <dbReference type="EMBL" id="MFB0835896.1"/>
    </source>
</evidence>
<dbReference type="RefSeq" id="WP_373973071.1">
    <property type="nucleotide sequence ID" value="NZ_JBHDLJ010000015.1"/>
</dbReference>
<proteinExistence type="predicted"/>
<protein>
    <recommendedName>
        <fullName evidence="3">Ketohydroxyglutarate aldolase</fullName>
    </recommendedName>
</protein>
<evidence type="ECO:0008006" key="3">
    <source>
        <dbReference type="Google" id="ProtNLM"/>
    </source>
</evidence>
<accession>A0ABV4URN7</accession>
<dbReference type="EMBL" id="JBHDLJ010000015">
    <property type="protein sequence ID" value="MFB0835896.1"/>
    <property type="molecule type" value="Genomic_DNA"/>
</dbReference>
<evidence type="ECO:0000313" key="2">
    <source>
        <dbReference type="Proteomes" id="UP001575652"/>
    </source>
</evidence>
<reference evidence="1 2" key="1">
    <citation type="submission" date="2024-09" db="EMBL/GenBank/DDBJ databases">
        <authorList>
            <person name="Salinas-Garcia M.A."/>
            <person name="Prieme A."/>
        </authorList>
    </citation>
    <scope>NUCLEOTIDE SEQUENCE [LARGE SCALE GENOMIC DNA]</scope>
    <source>
        <strain evidence="1 2">DSM 21081</strain>
    </source>
</reference>
<organism evidence="1 2">
    <name type="scientific">Arthrobacter halodurans</name>
    <dbReference type="NCBI Taxonomy" id="516699"/>
    <lineage>
        <taxon>Bacteria</taxon>
        <taxon>Bacillati</taxon>
        <taxon>Actinomycetota</taxon>
        <taxon>Actinomycetes</taxon>
        <taxon>Micrococcales</taxon>
        <taxon>Micrococcaceae</taxon>
        <taxon>Arthrobacter</taxon>
    </lineage>
</organism>
<dbReference type="Proteomes" id="UP001575652">
    <property type="component" value="Unassembled WGS sequence"/>
</dbReference>
<name>A0ABV4URN7_9MICC</name>
<gene>
    <name evidence="1" type="ORF">ACETWP_14985</name>
</gene>
<keyword evidence="2" id="KW-1185">Reference proteome</keyword>